<evidence type="ECO:0000256" key="1">
    <source>
        <dbReference type="SAM" id="MobiDB-lite"/>
    </source>
</evidence>
<dbReference type="EMBL" id="AAHYLK010000018">
    <property type="protein sequence ID" value="ECB7107726.1"/>
    <property type="molecule type" value="Genomic_DNA"/>
</dbReference>
<feature type="transmembrane region" description="Helical" evidence="2">
    <location>
        <begin position="99"/>
        <end position="119"/>
    </location>
</feature>
<feature type="region of interest" description="Disordered" evidence="1">
    <location>
        <begin position="26"/>
        <end position="53"/>
    </location>
</feature>
<comment type="caution">
    <text evidence="3">The sequence shown here is derived from an EMBL/GenBank/DDBJ whole genome shotgun (WGS) entry which is preliminary data.</text>
</comment>
<evidence type="ECO:0000313" key="3">
    <source>
        <dbReference type="EMBL" id="ECB7107726.1"/>
    </source>
</evidence>
<accession>A0A5Y0RTY7</accession>
<reference evidence="3" key="1">
    <citation type="submission" date="2019-03" db="EMBL/GenBank/DDBJ databases">
        <authorList>
            <person name="Ashton P.M."/>
            <person name="Dallman T."/>
            <person name="Nair S."/>
            <person name="De Pinna E."/>
            <person name="Peters T."/>
            <person name="Grant K."/>
        </authorList>
    </citation>
    <scope>NUCLEOTIDE SEQUENCE [LARGE SCALE GENOMIC DNA]</scope>
    <source>
        <strain evidence="3">271153</strain>
    </source>
</reference>
<dbReference type="AlphaFoldDB" id="A0A5Y0RTY7"/>
<evidence type="ECO:0000256" key="2">
    <source>
        <dbReference type="SAM" id="Phobius"/>
    </source>
</evidence>
<name>A0A5Y0RTY7_SALNE</name>
<keyword evidence="2" id="KW-0812">Transmembrane</keyword>
<proteinExistence type="predicted"/>
<gene>
    <name evidence="3" type="ORF">E1A34_16900</name>
</gene>
<feature type="compositionally biased region" description="Basic and acidic residues" evidence="1">
    <location>
        <begin position="26"/>
        <end position="39"/>
    </location>
</feature>
<keyword evidence="2" id="KW-1133">Transmembrane helix</keyword>
<protein>
    <submittedName>
        <fullName evidence="3">Uncharacterized protein</fullName>
    </submittedName>
</protein>
<keyword evidence="2" id="KW-0472">Membrane</keyword>
<dbReference type="Proteomes" id="UP000839827">
    <property type="component" value="Unassembled WGS sequence"/>
</dbReference>
<sequence>MIDPDHPLDKKKEELERLVKLAKSEVEKAQLPNKDDKPSLEQQQLEGERGSDEKALDDLKVAVESLAIAVQHIDTRARELENDRQEQLLDMRETYARKAYRFVWLWSVALIIILILQGSKTLYTILCKRLFSEVTVQAVTELDNKAAHRHTPVLQRHRPFL</sequence>
<organism evidence="3">
    <name type="scientific">Salmonella newport</name>
    <dbReference type="NCBI Taxonomy" id="108619"/>
    <lineage>
        <taxon>Bacteria</taxon>
        <taxon>Pseudomonadati</taxon>
        <taxon>Pseudomonadota</taxon>
        <taxon>Gammaproteobacteria</taxon>
        <taxon>Enterobacterales</taxon>
        <taxon>Enterobacteriaceae</taxon>
        <taxon>Salmonella</taxon>
    </lineage>
</organism>